<evidence type="ECO:0000313" key="3">
    <source>
        <dbReference type="EMBL" id="GIY61252.1"/>
    </source>
</evidence>
<organism evidence="3 4">
    <name type="scientific">Caerostris extrusa</name>
    <name type="common">Bark spider</name>
    <name type="synonym">Caerostris bankana</name>
    <dbReference type="NCBI Taxonomy" id="172846"/>
    <lineage>
        <taxon>Eukaryota</taxon>
        <taxon>Metazoa</taxon>
        <taxon>Ecdysozoa</taxon>
        <taxon>Arthropoda</taxon>
        <taxon>Chelicerata</taxon>
        <taxon>Arachnida</taxon>
        <taxon>Araneae</taxon>
        <taxon>Araneomorphae</taxon>
        <taxon>Entelegynae</taxon>
        <taxon>Araneoidea</taxon>
        <taxon>Araneidae</taxon>
        <taxon>Caerostris</taxon>
    </lineage>
</organism>
<reference evidence="3 4" key="1">
    <citation type="submission" date="2021-06" db="EMBL/GenBank/DDBJ databases">
        <title>Caerostris extrusa draft genome.</title>
        <authorList>
            <person name="Kono N."/>
            <person name="Arakawa K."/>
        </authorList>
    </citation>
    <scope>NUCLEOTIDE SEQUENCE [LARGE SCALE GENOMIC DNA]</scope>
</reference>
<evidence type="ECO:0000256" key="2">
    <source>
        <dbReference type="PROSITE-ProRule" id="PRU00124"/>
    </source>
</evidence>
<comment type="caution">
    <text evidence="2">Lacks conserved residue(s) required for the propagation of feature annotation.</text>
</comment>
<keyword evidence="4" id="KW-1185">Reference proteome</keyword>
<proteinExistence type="predicted"/>
<name>A0AAV4UT99_CAEEX</name>
<accession>A0AAV4UT99</accession>
<keyword evidence="1 2" id="KW-1015">Disulfide bond</keyword>
<dbReference type="SMART" id="SM00192">
    <property type="entry name" value="LDLa"/>
    <property type="match status" value="1"/>
</dbReference>
<evidence type="ECO:0000256" key="1">
    <source>
        <dbReference type="ARBA" id="ARBA00023157"/>
    </source>
</evidence>
<dbReference type="InterPro" id="IPR036055">
    <property type="entry name" value="LDL_receptor-like_sf"/>
</dbReference>
<comment type="caution">
    <text evidence="3">The sequence shown here is derived from an EMBL/GenBank/DDBJ whole genome shotgun (WGS) entry which is preliminary data.</text>
</comment>
<dbReference type="AlphaFoldDB" id="A0AAV4UT99"/>
<dbReference type="Proteomes" id="UP001054945">
    <property type="component" value="Unassembled WGS sequence"/>
</dbReference>
<protein>
    <submittedName>
        <fullName evidence="3">Ovochymase-1</fullName>
    </submittedName>
</protein>
<feature type="disulfide bond" evidence="2">
    <location>
        <begin position="2"/>
        <end position="14"/>
    </location>
</feature>
<dbReference type="InterPro" id="IPR002172">
    <property type="entry name" value="LDrepeatLR_classA_rpt"/>
</dbReference>
<dbReference type="SUPFAM" id="SSF57424">
    <property type="entry name" value="LDL receptor-like module"/>
    <property type="match status" value="1"/>
</dbReference>
<gene>
    <name evidence="3" type="primary">OVCH1_5</name>
    <name evidence="3" type="ORF">CEXT_98061</name>
</gene>
<dbReference type="Gene3D" id="4.10.400.10">
    <property type="entry name" value="Low-density Lipoprotein Receptor"/>
    <property type="match status" value="1"/>
</dbReference>
<evidence type="ECO:0000313" key="4">
    <source>
        <dbReference type="Proteomes" id="UP001054945"/>
    </source>
</evidence>
<dbReference type="EMBL" id="BPLR01013443">
    <property type="protein sequence ID" value="GIY61252.1"/>
    <property type="molecule type" value="Genomic_DNA"/>
</dbReference>
<feature type="disulfide bond" evidence="2">
    <location>
        <begin position="9"/>
        <end position="27"/>
    </location>
</feature>
<sequence>LCKDDERICRNRNCYHQDKICDDVDDCGDGTDEENVGKVAAQLSERECGKTPIKPDNHPWGSWTVGSAEGRFVPNSWPWQVSIQRSHIEPNGHFVGRTSSVHSGLSAPTVLASPKDLLSPSSEVDGLTNCLMRRWPTQMILGHI</sequence>
<dbReference type="PROSITE" id="PS50068">
    <property type="entry name" value="LDLRA_2"/>
    <property type="match status" value="1"/>
</dbReference>
<feature type="non-terminal residue" evidence="3">
    <location>
        <position position="1"/>
    </location>
</feature>